<organism evidence="1 2">
    <name type="scientific">Stylosanthes scabra</name>
    <dbReference type="NCBI Taxonomy" id="79078"/>
    <lineage>
        <taxon>Eukaryota</taxon>
        <taxon>Viridiplantae</taxon>
        <taxon>Streptophyta</taxon>
        <taxon>Embryophyta</taxon>
        <taxon>Tracheophyta</taxon>
        <taxon>Spermatophyta</taxon>
        <taxon>Magnoliopsida</taxon>
        <taxon>eudicotyledons</taxon>
        <taxon>Gunneridae</taxon>
        <taxon>Pentapetalae</taxon>
        <taxon>rosids</taxon>
        <taxon>fabids</taxon>
        <taxon>Fabales</taxon>
        <taxon>Fabaceae</taxon>
        <taxon>Papilionoideae</taxon>
        <taxon>50 kb inversion clade</taxon>
        <taxon>dalbergioids sensu lato</taxon>
        <taxon>Dalbergieae</taxon>
        <taxon>Pterocarpus clade</taxon>
        <taxon>Stylosanthes</taxon>
    </lineage>
</organism>
<reference evidence="1 2" key="1">
    <citation type="journal article" date="2023" name="Plants (Basel)">
        <title>Bridging the Gap: Combining Genomics and Transcriptomics Approaches to Understand Stylosanthes scabra, an Orphan Legume from the Brazilian Caatinga.</title>
        <authorList>
            <person name="Ferreira-Neto J.R.C."/>
            <person name="da Silva M.D."/>
            <person name="Binneck E."/>
            <person name="de Melo N.F."/>
            <person name="da Silva R.H."/>
            <person name="de Melo A.L.T.M."/>
            <person name="Pandolfi V."/>
            <person name="Bustamante F.O."/>
            <person name="Brasileiro-Vidal A.C."/>
            <person name="Benko-Iseppon A.M."/>
        </authorList>
    </citation>
    <scope>NUCLEOTIDE SEQUENCE [LARGE SCALE GENOMIC DNA]</scope>
    <source>
        <tissue evidence="1">Leaves</tissue>
    </source>
</reference>
<dbReference type="EMBL" id="JASCZI010151149">
    <property type="protein sequence ID" value="MED6170211.1"/>
    <property type="molecule type" value="Genomic_DNA"/>
</dbReference>
<evidence type="ECO:0000313" key="1">
    <source>
        <dbReference type="EMBL" id="MED6170211.1"/>
    </source>
</evidence>
<keyword evidence="2" id="KW-1185">Reference proteome</keyword>
<comment type="caution">
    <text evidence="1">The sequence shown here is derived from an EMBL/GenBank/DDBJ whole genome shotgun (WGS) entry which is preliminary data.</text>
</comment>
<protein>
    <recommendedName>
        <fullName evidence="3">F-box associated domain-containing protein</fullName>
    </recommendedName>
</protein>
<sequence>MGSLLNDAVAFVSYMDIGLERDVHVWQLIRDSEEGVMWEKIIRATGLGIPHSHRLYVGQDIISILECRGGYGCANDTHRAELWATRLKDKEDTMDQLLHTSWQKELYLKTITLHSDNLYTV</sequence>
<proteinExistence type="predicted"/>
<evidence type="ECO:0000313" key="2">
    <source>
        <dbReference type="Proteomes" id="UP001341840"/>
    </source>
</evidence>
<accession>A0ABU6VA93</accession>
<gene>
    <name evidence="1" type="ORF">PIB30_028726</name>
</gene>
<dbReference type="Proteomes" id="UP001341840">
    <property type="component" value="Unassembled WGS sequence"/>
</dbReference>
<evidence type="ECO:0008006" key="3">
    <source>
        <dbReference type="Google" id="ProtNLM"/>
    </source>
</evidence>
<name>A0ABU6VA93_9FABA</name>